<protein>
    <recommendedName>
        <fullName evidence="2">MmgE/PrpD N-terminal domain-containing protein</fullName>
    </recommendedName>
</protein>
<sequence length="140" mass="14812">MGLAARSVALGLAATQSSGLRLQFGYDAKPYHAGMAARSGFLSARLAAADFGGAPDFLGNQIGFHAAYAFGAERLSAVTQDWGVPWQIVSPGLTLKAYPCCTAGHPVASLGIDYTGPVFARMRSKRSHSPIHPAPMPHWW</sequence>
<dbReference type="Proteomes" id="UP000019443">
    <property type="component" value="Plasmid pLPU83d"/>
</dbReference>
<dbReference type="InterPro" id="IPR036148">
    <property type="entry name" value="MmgE/PrpD_sf"/>
</dbReference>
<accession>W6RT51</accession>
<geneLocation type="plasmid" evidence="3 4">
    <name>pLPU83d</name>
</geneLocation>
<comment type="similarity">
    <text evidence="1">Belongs to the PrpD family.</text>
</comment>
<dbReference type="InterPro" id="IPR005656">
    <property type="entry name" value="MmgE_PrpD"/>
</dbReference>
<dbReference type="Gene3D" id="1.10.4100.10">
    <property type="entry name" value="2-methylcitrate dehydratase PrpD"/>
    <property type="match status" value="1"/>
</dbReference>
<evidence type="ECO:0000256" key="1">
    <source>
        <dbReference type="ARBA" id="ARBA00006174"/>
    </source>
</evidence>
<keyword evidence="3" id="KW-0614">Plasmid</keyword>
<dbReference type="InterPro" id="IPR042183">
    <property type="entry name" value="MmgE/PrpD_sf_1"/>
</dbReference>
<dbReference type="SUPFAM" id="SSF103378">
    <property type="entry name" value="2-methylcitrate dehydratase PrpD"/>
    <property type="match status" value="1"/>
</dbReference>
<organism evidence="3 4">
    <name type="scientific">Rhizobium favelukesii</name>
    <dbReference type="NCBI Taxonomy" id="348824"/>
    <lineage>
        <taxon>Bacteria</taxon>
        <taxon>Pseudomonadati</taxon>
        <taxon>Pseudomonadota</taxon>
        <taxon>Alphaproteobacteria</taxon>
        <taxon>Hyphomicrobiales</taxon>
        <taxon>Rhizobiaceae</taxon>
        <taxon>Rhizobium/Agrobacterium group</taxon>
        <taxon>Rhizobium</taxon>
    </lineage>
</organism>
<dbReference type="PANTHER" id="PTHR16943:SF8">
    <property type="entry name" value="2-METHYLCITRATE DEHYDRATASE"/>
    <property type="match status" value="1"/>
</dbReference>
<gene>
    <name evidence="3" type="ORF">LPU83_pLPU83d_0557</name>
</gene>
<feature type="domain" description="MmgE/PrpD N-terminal" evidence="2">
    <location>
        <begin position="9"/>
        <end position="71"/>
    </location>
</feature>
<evidence type="ECO:0000313" key="4">
    <source>
        <dbReference type="Proteomes" id="UP000019443"/>
    </source>
</evidence>
<dbReference type="AlphaFoldDB" id="W6RT51"/>
<reference evidence="3" key="1">
    <citation type="submission" date="2013-11" db="EMBL/GenBank/DDBJ databases">
        <title>Draft genome sequence of the broad-host-range Rhizobium sp. LPU83 strain, a member of the low-genetic diversity Oregon-like Rhizobium sp. group.</title>
        <authorList>
            <person name="Wibberg D."/>
            <person name="Puehler A."/>
            <person name="Schlueter A."/>
        </authorList>
    </citation>
    <scope>NUCLEOTIDE SEQUENCE [LARGE SCALE GENOMIC DNA]</scope>
    <source>
        <strain evidence="3">LPU83</strain>
        <plasmid evidence="3">pLPU83d</plasmid>
    </source>
</reference>
<evidence type="ECO:0000313" key="3">
    <source>
        <dbReference type="EMBL" id="CDM61928.1"/>
    </source>
</evidence>
<dbReference type="PATRIC" id="fig|348824.6.peg.6200"/>
<dbReference type="HOGENOM" id="CLU_1833611_0_0_5"/>
<proteinExistence type="inferred from homology"/>
<dbReference type="Pfam" id="PF03972">
    <property type="entry name" value="MmgE_PrpD_N"/>
    <property type="match status" value="1"/>
</dbReference>
<name>W6RT51_9HYPH</name>
<evidence type="ECO:0000259" key="2">
    <source>
        <dbReference type="Pfam" id="PF03972"/>
    </source>
</evidence>
<dbReference type="GO" id="GO:0016829">
    <property type="term" value="F:lyase activity"/>
    <property type="evidence" value="ECO:0007669"/>
    <property type="project" value="InterPro"/>
</dbReference>
<dbReference type="EMBL" id="HG916855">
    <property type="protein sequence ID" value="CDM61928.1"/>
    <property type="molecule type" value="Genomic_DNA"/>
</dbReference>
<keyword evidence="4" id="KW-1185">Reference proteome</keyword>
<dbReference type="PANTHER" id="PTHR16943">
    <property type="entry name" value="2-METHYLCITRATE DEHYDRATASE-RELATED"/>
    <property type="match status" value="1"/>
</dbReference>
<dbReference type="InterPro" id="IPR045336">
    <property type="entry name" value="MmgE_PrpD_N"/>
</dbReference>
<dbReference type="KEGG" id="rhl:LPU83_pLPU83d_0557"/>